<dbReference type="GeneID" id="39987073"/>
<dbReference type="InterPro" id="IPR051722">
    <property type="entry name" value="Endocytosis_PI4K-reg_protein"/>
</dbReference>
<evidence type="ECO:0000313" key="4">
    <source>
        <dbReference type="EMBL" id="ORC87447.1"/>
    </source>
</evidence>
<evidence type="ECO:0000256" key="3">
    <source>
        <dbReference type="SAM" id="MobiDB-lite"/>
    </source>
</evidence>
<keyword evidence="5" id="KW-1185">Reference proteome</keyword>
<dbReference type="OrthoDB" id="272215at2759"/>
<protein>
    <submittedName>
        <fullName evidence="4">Mediator of RNA polymerase II transcription subunit 24</fullName>
    </submittedName>
</protein>
<evidence type="ECO:0000256" key="2">
    <source>
        <dbReference type="ARBA" id="ARBA00038251"/>
    </source>
</evidence>
<dbReference type="PANTHER" id="PTHR23083:SF464">
    <property type="entry name" value="TETRATRICOPEPTIDE REPEAT DOMAIN 7, ISOFORM A"/>
    <property type="match status" value="1"/>
</dbReference>
<sequence length="586" mass="64294">MSCLCNCQEAESVVSPRRGGGNSMRPVSADGSSNKAHAPPVSARQWVEVTMMCLQNKTVPLRRLLTMLEDTAQALLDEDASKREKAESRAAAAMSVPGVSVLPGDDGVSLEFSTPETTSLGQPAAVDVTPRRWLATRFLLLGSQLGLNRGSPSSLRNAVRLAELAVDTHYCATTTTHLAWACYCLGRHMQDSGKNSRLEKMSRDLTLETSEVILKRSMSLPTDVVLLTKLVWLMALLGETQQAFSVVPRLIDENRAEVKALILLSLLYSSTGEYHKALEVAYHMEQLYPQNIVGGLLLIMLRYASGEIKYQKQESVEELLTVLIARIQSVAQYTSGGINVDDLIAVPDIATMAVADGVWSTRSEGRSQVAGHWALLAYVALETGCDTIAQLAVEAGMEYISEDKEEHRQSFADLICCDSRIKINKIEKLVEMVHIRPKTANDIDGGGTAAAAVTELQEMEDERLIQQQQGLLDQSEVLSLRTMLGKALEVSSAHAEAHLLLGRLYLLEALKADQSQQLHATRLVEAAHYFESAIRCSSTLTEAYEGMGRVRESQGAMEMSLSFLSSAAELAYRQPVIPFERFTYLL</sequence>
<dbReference type="RefSeq" id="XP_028881513.1">
    <property type="nucleotide sequence ID" value="XM_029027293.1"/>
</dbReference>
<comment type="caution">
    <text evidence="4">The sequence shown here is derived from an EMBL/GenBank/DDBJ whole genome shotgun (WGS) entry which is preliminary data.</text>
</comment>
<dbReference type="EMBL" id="NBCO01000022">
    <property type="protein sequence ID" value="ORC87447.1"/>
    <property type="molecule type" value="Genomic_DNA"/>
</dbReference>
<proteinExistence type="inferred from homology"/>
<dbReference type="SUPFAM" id="SSF48452">
    <property type="entry name" value="TPR-like"/>
    <property type="match status" value="1"/>
</dbReference>
<dbReference type="STRING" id="67003.A0A1X0NRY3"/>
<organism evidence="4 5">
    <name type="scientific">Trypanosoma theileri</name>
    <dbReference type="NCBI Taxonomy" id="67003"/>
    <lineage>
        <taxon>Eukaryota</taxon>
        <taxon>Discoba</taxon>
        <taxon>Euglenozoa</taxon>
        <taxon>Kinetoplastea</taxon>
        <taxon>Metakinetoplastina</taxon>
        <taxon>Trypanosomatida</taxon>
        <taxon>Trypanosomatidae</taxon>
        <taxon>Trypanosoma</taxon>
    </lineage>
</organism>
<feature type="region of interest" description="Disordered" evidence="3">
    <location>
        <begin position="14"/>
        <end position="40"/>
    </location>
</feature>
<dbReference type="Gene3D" id="1.25.40.10">
    <property type="entry name" value="Tetratricopeptide repeat domain"/>
    <property type="match status" value="1"/>
</dbReference>
<dbReference type="AlphaFoldDB" id="A0A1X0NRY3"/>
<dbReference type="VEuPathDB" id="TriTrypDB:TM35_000222460"/>
<accession>A0A1X0NRY3</accession>
<comment type="function">
    <text evidence="1">Involved in endocytosis.</text>
</comment>
<evidence type="ECO:0000256" key="1">
    <source>
        <dbReference type="ARBA" id="ARBA00002550"/>
    </source>
</evidence>
<name>A0A1X0NRY3_9TRYP</name>
<gene>
    <name evidence="4" type="ORF">TM35_000222460</name>
</gene>
<dbReference type="InterPro" id="IPR011990">
    <property type="entry name" value="TPR-like_helical_dom_sf"/>
</dbReference>
<dbReference type="Proteomes" id="UP000192257">
    <property type="component" value="Unassembled WGS sequence"/>
</dbReference>
<comment type="similarity">
    <text evidence="2">Belongs to the YPP1 family.</text>
</comment>
<dbReference type="PANTHER" id="PTHR23083">
    <property type="entry name" value="TETRATRICOPEPTIDE REPEAT PROTEIN, TPR"/>
    <property type="match status" value="1"/>
</dbReference>
<reference evidence="4 5" key="1">
    <citation type="submission" date="2017-03" db="EMBL/GenBank/DDBJ databases">
        <title>An alternative strategy for trypanosome survival in the mammalian bloodstream revealed through genome and transcriptome analysis of the ubiquitous bovine parasite Trypanosoma (Megatrypanum) theileri.</title>
        <authorList>
            <person name="Kelly S."/>
            <person name="Ivens A."/>
            <person name="Mott A."/>
            <person name="O'Neill E."/>
            <person name="Emms D."/>
            <person name="Macleod O."/>
            <person name="Voorheis P."/>
            <person name="Matthews J."/>
            <person name="Matthews K."/>
            <person name="Carrington M."/>
        </authorList>
    </citation>
    <scope>NUCLEOTIDE SEQUENCE [LARGE SCALE GENOMIC DNA]</scope>
    <source>
        <strain evidence="4">Edinburgh</strain>
    </source>
</reference>
<evidence type="ECO:0000313" key="5">
    <source>
        <dbReference type="Proteomes" id="UP000192257"/>
    </source>
</evidence>